<sequence length="51" mass="5400">MTRHFARAPPGSSPAREAIFAVGRDAGRLAHALAEYGRGGPCRPRSSRAPL</sequence>
<keyword evidence="2" id="KW-1185">Reference proteome</keyword>
<dbReference type="Proteomes" id="UP001596972">
    <property type="component" value="Unassembled WGS sequence"/>
</dbReference>
<reference evidence="2" key="1">
    <citation type="journal article" date="2019" name="Int. J. Syst. Evol. Microbiol.">
        <title>The Global Catalogue of Microorganisms (GCM) 10K type strain sequencing project: providing services to taxonomists for standard genome sequencing and annotation.</title>
        <authorList>
            <consortium name="The Broad Institute Genomics Platform"/>
            <consortium name="The Broad Institute Genome Sequencing Center for Infectious Disease"/>
            <person name="Wu L."/>
            <person name="Ma J."/>
        </authorList>
    </citation>
    <scope>NUCLEOTIDE SEQUENCE [LARGE SCALE GENOMIC DNA]</scope>
    <source>
        <strain evidence="2">JCM 31202</strain>
    </source>
</reference>
<protein>
    <submittedName>
        <fullName evidence="1">Uncharacterized protein</fullName>
    </submittedName>
</protein>
<organism evidence="1 2">
    <name type="scientific">Actinomadura sediminis</name>
    <dbReference type="NCBI Taxonomy" id="1038904"/>
    <lineage>
        <taxon>Bacteria</taxon>
        <taxon>Bacillati</taxon>
        <taxon>Actinomycetota</taxon>
        <taxon>Actinomycetes</taxon>
        <taxon>Streptosporangiales</taxon>
        <taxon>Thermomonosporaceae</taxon>
        <taxon>Actinomadura</taxon>
    </lineage>
</organism>
<gene>
    <name evidence="1" type="ORF">ACFQ11_34545</name>
</gene>
<proteinExistence type="predicted"/>
<comment type="caution">
    <text evidence="1">The sequence shown here is derived from an EMBL/GenBank/DDBJ whole genome shotgun (WGS) entry which is preliminary data.</text>
</comment>
<accession>A0ABW3EYJ2</accession>
<dbReference type="EMBL" id="JBHTJA010000143">
    <property type="protein sequence ID" value="MFD0905538.1"/>
    <property type="molecule type" value="Genomic_DNA"/>
</dbReference>
<evidence type="ECO:0000313" key="2">
    <source>
        <dbReference type="Proteomes" id="UP001596972"/>
    </source>
</evidence>
<evidence type="ECO:0000313" key="1">
    <source>
        <dbReference type="EMBL" id="MFD0905538.1"/>
    </source>
</evidence>
<name>A0ABW3EYJ2_9ACTN</name>
<dbReference type="RefSeq" id="WP_378306553.1">
    <property type="nucleotide sequence ID" value="NZ_JBHTJA010000143.1"/>
</dbReference>